<dbReference type="OrthoDB" id="432234at2759"/>
<evidence type="ECO:0000313" key="2">
    <source>
        <dbReference type="EMBL" id="KAE9384722.1"/>
    </source>
</evidence>
<dbReference type="InterPro" id="IPR025476">
    <property type="entry name" value="Helitron_helicase-like"/>
</dbReference>
<feature type="domain" description="Helitron helicase-like" evidence="1">
    <location>
        <begin position="68"/>
        <end position="281"/>
    </location>
</feature>
<accession>A0A6A4GGK0</accession>
<proteinExistence type="predicted"/>
<dbReference type="AlphaFoldDB" id="A0A6A4GGK0"/>
<protein>
    <recommendedName>
        <fullName evidence="1">Helitron helicase-like domain-containing protein</fullName>
    </recommendedName>
</protein>
<organism evidence="2 3">
    <name type="scientific">Gymnopus androsaceus JB14</name>
    <dbReference type="NCBI Taxonomy" id="1447944"/>
    <lineage>
        <taxon>Eukaryota</taxon>
        <taxon>Fungi</taxon>
        <taxon>Dikarya</taxon>
        <taxon>Basidiomycota</taxon>
        <taxon>Agaricomycotina</taxon>
        <taxon>Agaricomycetes</taxon>
        <taxon>Agaricomycetidae</taxon>
        <taxon>Agaricales</taxon>
        <taxon>Marasmiineae</taxon>
        <taxon>Omphalotaceae</taxon>
        <taxon>Gymnopus</taxon>
    </lineage>
</organism>
<dbReference type="Pfam" id="PF14214">
    <property type="entry name" value="Helitron_like_N"/>
    <property type="match status" value="1"/>
</dbReference>
<evidence type="ECO:0000313" key="3">
    <source>
        <dbReference type="Proteomes" id="UP000799118"/>
    </source>
</evidence>
<evidence type="ECO:0000259" key="1">
    <source>
        <dbReference type="Pfam" id="PF14214"/>
    </source>
</evidence>
<sequence length="281" mass="31627">MTSSALRNIALASNPEANTHIRYAQDPIPEYNNPDLFPGMFPTLFPLGIGGFEDSRRNPVVSLELHARLLLDTADRAFRYHYFYSFVALNLIQRRKGHLHTSLSVKSSRFQAIAPILISVHPDVLSNLARSMRDEYNPTLFTAEEKDALLLLKEVNTISAKVPGSQAAKVLTRHEIRSYFSHFGLPTIFFTFNPSATHSPIFQVIFGIEDIDLDSEFPALPLTRSERARNVAKDPVAAADFFDFMRTCLFRDLFGWDFNAGKSNHQGGILGKLRAHYGVVE</sequence>
<dbReference type="EMBL" id="ML770091">
    <property type="protein sequence ID" value="KAE9384722.1"/>
    <property type="molecule type" value="Genomic_DNA"/>
</dbReference>
<name>A0A6A4GGK0_9AGAR</name>
<feature type="non-terminal residue" evidence="2">
    <location>
        <position position="281"/>
    </location>
</feature>
<reference evidence="2" key="1">
    <citation type="journal article" date="2019" name="Environ. Microbiol.">
        <title>Fungal ecological strategies reflected in gene transcription - a case study of two litter decomposers.</title>
        <authorList>
            <person name="Barbi F."/>
            <person name="Kohler A."/>
            <person name="Barry K."/>
            <person name="Baskaran P."/>
            <person name="Daum C."/>
            <person name="Fauchery L."/>
            <person name="Ihrmark K."/>
            <person name="Kuo A."/>
            <person name="LaButti K."/>
            <person name="Lipzen A."/>
            <person name="Morin E."/>
            <person name="Grigoriev I.V."/>
            <person name="Henrissat B."/>
            <person name="Lindahl B."/>
            <person name="Martin F."/>
        </authorList>
    </citation>
    <scope>NUCLEOTIDE SEQUENCE</scope>
    <source>
        <strain evidence="2">JB14</strain>
    </source>
</reference>
<dbReference type="Proteomes" id="UP000799118">
    <property type="component" value="Unassembled WGS sequence"/>
</dbReference>
<keyword evidence="3" id="KW-1185">Reference proteome</keyword>
<gene>
    <name evidence="2" type="ORF">BT96DRAFT_841819</name>
</gene>